<comment type="caution">
    <text evidence="3">The sequence shown here is derived from an EMBL/GenBank/DDBJ whole genome shotgun (WGS) entry which is preliminary data.</text>
</comment>
<proteinExistence type="predicted"/>
<keyword evidence="2" id="KW-0472">Membrane</keyword>
<gene>
    <name evidence="3" type="ORF">CVT25_003482</name>
</gene>
<protein>
    <submittedName>
        <fullName evidence="3">Uncharacterized protein</fullName>
    </submittedName>
</protein>
<organism evidence="3 4">
    <name type="scientific">Psilocybe cyanescens</name>
    <dbReference type="NCBI Taxonomy" id="93625"/>
    <lineage>
        <taxon>Eukaryota</taxon>
        <taxon>Fungi</taxon>
        <taxon>Dikarya</taxon>
        <taxon>Basidiomycota</taxon>
        <taxon>Agaricomycotina</taxon>
        <taxon>Agaricomycetes</taxon>
        <taxon>Agaricomycetidae</taxon>
        <taxon>Agaricales</taxon>
        <taxon>Agaricineae</taxon>
        <taxon>Strophariaceae</taxon>
        <taxon>Psilocybe</taxon>
    </lineage>
</organism>
<dbReference type="Proteomes" id="UP000283269">
    <property type="component" value="Unassembled WGS sequence"/>
</dbReference>
<keyword evidence="4" id="KW-1185">Reference proteome</keyword>
<dbReference type="OrthoDB" id="432970at2759"/>
<dbReference type="AlphaFoldDB" id="A0A409WM90"/>
<keyword evidence="2" id="KW-0812">Transmembrane</keyword>
<evidence type="ECO:0000256" key="1">
    <source>
        <dbReference type="SAM" id="MobiDB-lite"/>
    </source>
</evidence>
<dbReference type="EMBL" id="NHYD01003371">
    <property type="protein sequence ID" value="PPQ79602.1"/>
    <property type="molecule type" value="Genomic_DNA"/>
</dbReference>
<dbReference type="STRING" id="93625.A0A409WM90"/>
<sequence length="369" mass="41269">MASNQTTGNNDNVLDLHDVALLLNYERASTEPRFRHAKLRELATTSNFQTVRLLTPDWTEATVPRTGMVFDKPKKLPGAGSKEDAEPDLPSNMLPDPISASLRDLTPKQLETLYWQARNHDGCYRTVTLFQHFIDLFPNPDNVPIRVRTVDNNAPKAYTTPAGTRIILEMKLMEPRSMTLACVLPDNQTYISGGQDVIDHAVLAFSETGQNIESILDLASLQFGDVGRGCKGRGLFVLEPVNDYVARLDRYARDNNFEDGRHSLRINDAPDSAWLRQVAKRVKERWDNRKTEHWCGHCGAPAKTLRFSFVSIGLAVNQTIAPVLIGCFLTALAAVPTFGLKGSKWFVLLRGAIGIVWWVYYAAEMVNVV</sequence>
<accession>A0A409WM90</accession>
<evidence type="ECO:0000313" key="4">
    <source>
        <dbReference type="Proteomes" id="UP000283269"/>
    </source>
</evidence>
<reference evidence="3 4" key="1">
    <citation type="journal article" date="2018" name="Evol. Lett.">
        <title>Horizontal gene cluster transfer increased hallucinogenic mushroom diversity.</title>
        <authorList>
            <person name="Reynolds H.T."/>
            <person name="Vijayakumar V."/>
            <person name="Gluck-Thaler E."/>
            <person name="Korotkin H.B."/>
            <person name="Matheny P.B."/>
            <person name="Slot J.C."/>
        </authorList>
    </citation>
    <scope>NUCLEOTIDE SEQUENCE [LARGE SCALE GENOMIC DNA]</scope>
    <source>
        <strain evidence="3 4">2631</strain>
    </source>
</reference>
<evidence type="ECO:0000313" key="3">
    <source>
        <dbReference type="EMBL" id="PPQ79602.1"/>
    </source>
</evidence>
<keyword evidence="2" id="KW-1133">Transmembrane helix</keyword>
<feature type="transmembrane region" description="Helical" evidence="2">
    <location>
        <begin position="345"/>
        <end position="363"/>
    </location>
</feature>
<feature type="region of interest" description="Disordered" evidence="1">
    <location>
        <begin position="69"/>
        <end position="93"/>
    </location>
</feature>
<name>A0A409WM90_PSICY</name>
<dbReference type="InParanoid" id="A0A409WM90"/>
<evidence type="ECO:0000256" key="2">
    <source>
        <dbReference type="SAM" id="Phobius"/>
    </source>
</evidence>
<feature type="transmembrane region" description="Helical" evidence="2">
    <location>
        <begin position="320"/>
        <end position="338"/>
    </location>
</feature>